<dbReference type="SMART" id="SM01217">
    <property type="entry name" value="Fn3_like"/>
    <property type="match status" value="1"/>
</dbReference>
<feature type="compositionally biased region" description="Polar residues" evidence="5">
    <location>
        <begin position="9"/>
        <end position="21"/>
    </location>
</feature>
<keyword evidence="2 4" id="KW-0378">Hydrolase</keyword>
<feature type="region of interest" description="Disordered" evidence="5">
    <location>
        <begin position="1"/>
        <end position="21"/>
    </location>
</feature>
<organism evidence="7 8">
    <name type="scientific">Neobacillus cucumis</name>
    <dbReference type="NCBI Taxonomy" id="1740721"/>
    <lineage>
        <taxon>Bacteria</taxon>
        <taxon>Bacillati</taxon>
        <taxon>Bacillota</taxon>
        <taxon>Bacilli</taxon>
        <taxon>Bacillales</taxon>
        <taxon>Bacillaceae</taxon>
        <taxon>Neobacillus</taxon>
    </lineage>
</organism>
<evidence type="ECO:0000256" key="5">
    <source>
        <dbReference type="SAM" id="MobiDB-lite"/>
    </source>
</evidence>
<evidence type="ECO:0000256" key="1">
    <source>
        <dbReference type="ARBA" id="ARBA00005336"/>
    </source>
</evidence>
<dbReference type="Pfam" id="PF14310">
    <property type="entry name" value="Fn3-like"/>
    <property type="match status" value="1"/>
</dbReference>
<evidence type="ECO:0000313" key="8">
    <source>
        <dbReference type="Proteomes" id="UP000234950"/>
    </source>
</evidence>
<dbReference type="OrthoDB" id="9805821at2"/>
<dbReference type="InterPro" id="IPR019800">
    <property type="entry name" value="Glyco_hydro_3_AS"/>
</dbReference>
<dbReference type="PROSITE" id="PS00775">
    <property type="entry name" value="GLYCOSYL_HYDROL_F3"/>
    <property type="match status" value="1"/>
</dbReference>
<dbReference type="Gene3D" id="2.60.40.10">
    <property type="entry name" value="Immunoglobulins"/>
    <property type="match status" value="1"/>
</dbReference>
<dbReference type="Gene3D" id="3.40.50.1700">
    <property type="entry name" value="Glycoside hydrolase family 3 C-terminal domain"/>
    <property type="match status" value="1"/>
</dbReference>
<evidence type="ECO:0000256" key="3">
    <source>
        <dbReference type="ARBA" id="ARBA00023277"/>
    </source>
</evidence>
<dbReference type="Proteomes" id="UP000234950">
    <property type="component" value="Unassembled WGS sequence"/>
</dbReference>
<dbReference type="InterPro" id="IPR036962">
    <property type="entry name" value="Glyco_hydro_3_N_sf"/>
</dbReference>
<feature type="domain" description="Fibronectin type III-like" evidence="6">
    <location>
        <begin position="651"/>
        <end position="722"/>
    </location>
</feature>
<dbReference type="Pfam" id="PF01915">
    <property type="entry name" value="Glyco_hydro_3_C"/>
    <property type="match status" value="1"/>
</dbReference>
<dbReference type="SUPFAM" id="SSF52279">
    <property type="entry name" value="Beta-D-glucan exohydrolase, C-terminal domain"/>
    <property type="match status" value="1"/>
</dbReference>
<dbReference type="EMBL" id="PGVE01000040">
    <property type="protein sequence ID" value="PLS05675.1"/>
    <property type="molecule type" value="Genomic_DNA"/>
</dbReference>
<dbReference type="InterPro" id="IPR017853">
    <property type="entry name" value="GH"/>
</dbReference>
<keyword evidence="8" id="KW-1185">Reference proteome</keyword>
<dbReference type="Gene3D" id="3.20.20.300">
    <property type="entry name" value="Glycoside hydrolase, family 3, N-terminal domain"/>
    <property type="match status" value="1"/>
</dbReference>
<proteinExistence type="inferred from homology"/>
<evidence type="ECO:0000259" key="6">
    <source>
        <dbReference type="SMART" id="SM01217"/>
    </source>
</evidence>
<dbReference type="Pfam" id="PF00933">
    <property type="entry name" value="Glyco_hydro_3"/>
    <property type="match status" value="1"/>
</dbReference>
<dbReference type="InterPro" id="IPR002772">
    <property type="entry name" value="Glyco_hydro_3_C"/>
</dbReference>
<dbReference type="InterPro" id="IPR050288">
    <property type="entry name" value="Cellulose_deg_GH3"/>
</dbReference>
<sequence>MAEELPASSVPTATVTADNSSGQTVASVEQTPILVDQASIPAVIQAMTLDEKINLIGGAGAAVSGAAGGTFAIPRLGIPKLTFADGPAGLRFGSTANKSTTGFPIPTALSSSFNKDLMYNVASAMGKETLDYGVDVILGPALNIHRDPRGGRNFEYYSEDPLLSGEMAAQFTKGVQDQGVGVSMKHFAANNQETNRQSVNEIISERALREIYLAGFERVVKEAQPWTVMSSYNSINGPFSAHNSWLLNDVLRSDWGFNGMVMTDWGGSKNNGIAMLKGGNDLSMPSLNAVGKAAVKAAILDGSLKEETLDEAIENILNLVVKSPTFKKLSTVDNSKLNVSTDLAASDAQLSREAAPEGMVLLKNNNKALPFDKGVKKVGIVGNSYTMPSCGFGTPASACTTDNAASKMFLMGTGSAYVTPTQTVQLPEGLKNGGYLPVNTNATGSEMNENLTADDAAYMAQNSDIGVIVIARGSGEGADGNATTFEASAKESDLIEKVSDAYHAVNKKVVVVLNVGAPFNTVSWRDKVDSILLSWQPGMEAGNALTDVLSGKAYPSGKLPETFPIRLEDAPSYANFPSSDGNPNLVKYEEDIYVGYRYYSTFKVKPAYEFGYGLSYTMFDYSDFKLNKDTLSNKIKVSFKVTNTGTNVGKEAPQLYVSAPDGKLEKPAIELKAFGKTRELKPGQKETFNFFIDPKDIASFDESTSSWIVEKGTYQFKIGASSSDIRGTLDFKVDKDIVAEVDNNNGPDVELDRLSKFNQ</sequence>
<dbReference type="PRINTS" id="PR00133">
    <property type="entry name" value="GLHYDRLASE3"/>
</dbReference>
<dbReference type="InterPro" id="IPR026891">
    <property type="entry name" value="Fn3-like"/>
</dbReference>
<dbReference type="SUPFAM" id="SSF51445">
    <property type="entry name" value="(Trans)glycosidases"/>
    <property type="match status" value="1"/>
</dbReference>
<dbReference type="InterPro" id="IPR036881">
    <property type="entry name" value="Glyco_hydro_3_C_sf"/>
</dbReference>
<reference evidence="7 8" key="1">
    <citation type="submission" date="2017-11" db="EMBL/GenBank/DDBJ databases">
        <title>Comparitive Functional Genomics of Dry Heat Resistant strains isolated from the Viking Spacecraft.</title>
        <authorList>
            <person name="Seuylemezian A."/>
            <person name="Cooper K."/>
            <person name="Vaishampayan P."/>
        </authorList>
    </citation>
    <scope>NUCLEOTIDE SEQUENCE [LARGE SCALE GENOMIC DNA]</scope>
    <source>
        <strain evidence="7 8">V32-6</strain>
    </source>
</reference>
<dbReference type="PANTHER" id="PTHR42715:SF10">
    <property type="entry name" value="BETA-GLUCOSIDASE"/>
    <property type="match status" value="1"/>
</dbReference>
<evidence type="ECO:0000256" key="4">
    <source>
        <dbReference type="RuleBase" id="RU361161"/>
    </source>
</evidence>
<keyword evidence="3" id="KW-0119">Carbohydrate metabolism</keyword>
<dbReference type="AlphaFoldDB" id="A0A2N5HJH7"/>
<comment type="similarity">
    <text evidence="1 4">Belongs to the glycosyl hydrolase 3 family.</text>
</comment>
<dbReference type="InterPro" id="IPR001764">
    <property type="entry name" value="Glyco_hydro_3_N"/>
</dbReference>
<evidence type="ECO:0000256" key="2">
    <source>
        <dbReference type="ARBA" id="ARBA00022801"/>
    </source>
</evidence>
<dbReference type="GO" id="GO:0005975">
    <property type="term" value="P:carbohydrate metabolic process"/>
    <property type="evidence" value="ECO:0007669"/>
    <property type="project" value="InterPro"/>
</dbReference>
<name>A0A2N5HJH7_9BACI</name>
<keyword evidence="4" id="KW-0326">Glycosidase</keyword>
<dbReference type="GO" id="GO:0004553">
    <property type="term" value="F:hydrolase activity, hydrolyzing O-glycosyl compounds"/>
    <property type="evidence" value="ECO:0007669"/>
    <property type="project" value="InterPro"/>
</dbReference>
<accession>A0A2N5HJH7</accession>
<gene>
    <name evidence="7" type="ORF">CVD27_09455</name>
</gene>
<dbReference type="InterPro" id="IPR013783">
    <property type="entry name" value="Ig-like_fold"/>
</dbReference>
<evidence type="ECO:0000313" key="7">
    <source>
        <dbReference type="EMBL" id="PLS05675.1"/>
    </source>
</evidence>
<protein>
    <submittedName>
        <fullName evidence="7">Glycosyl hydrolase</fullName>
    </submittedName>
</protein>
<comment type="caution">
    <text evidence="7">The sequence shown here is derived from an EMBL/GenBank/DDBJ whole genome shotgun (WGS) entry which is preliminary data.</text>
</comment>
<dbReference type="PANTHER" id="PTHR42715">
    <property type="entry name" value="BETA-GLUCOSIDASE"/>
    <property type="match status" value="1"/>
</dbReference>